<proteinExistence type="predicted"/>
<dbReference type="EMBL" id="PJZH01000028">
    <property type="protein sequence ID" value="PLR30738.1"/>
    <property type="molecule type" value="Genomic_DNA"/>
</dbReference>
<dbReference type="SMART" id="SM00530">
    <property type="entry name" value="HTH_XRE"/>
    <property type="match status" value="1"/>
</dbReference>
<organism evidence="2 3">
    <name type="scientific">Chimaeribacter coloradensis</name>
    <dbReference type="NCBI Taxonomy" id="2060068"/>
    <lineage>
        <taxon>Bacteria</taxon>
        <taxon>Pseudomonadati</taxon>
        <taxon>Pseudomonadota</taxon>
        <taxon>Gammaproteobacteria</taxon>
        <taxon>Enterobacterales</taxon>
        <taxon>Yersiniaceae</taxon>
        <taxon>Chimaeribacter</taxon>
    </lineage>
</organism>
<comment type="caution">
    <text evidence="2">The sequence shown here is derived from an EMBL/GenBank/DDBJ whole genome shotgun (WGS) entry which is preliminary data.</text>
</comment>
<dbReference type="OrthoDB" id="6431251at2"/>
<keyword evidence="3" id="KW-1185">Reference proteome</keyword>
<dbReference type="InterPro" id="IPR001387">
    <property type="entry name" value="Cro/C1-type_HTH"/>
</dbReference>
<dbReference type="InterPro" id="IPR010982">
    <property type="entry name" value="Lambda_DNA-bd_dom_sf"/>
</dbReference>
<dbReference type="CDD" id="cd00093">
    <property type="entry name" value="HTH_XRE"/>
    <property type="match status" value="1"/>
</dbReference>
<evidence type="ECO:0000313" key="2">
    <source>
        <dbReference type="EMBL" id="PLR30738.1"/>
    </source>
</evidence>
<dbReference type="Pfam" id="PF01381">
    <property type="entry name" value="HTH_3"/>
    <property type="match status" value="1"/>
</dbReference>
<feature type="domain" description="HTH cro/C1-type" evidence="1">
    <location>
        <begin position="15"/>
        <end position="68"/>
    </location>
</feature>
<dbReference type="SUPFAM" id="SSF47413">
    <property type="entry name" value="lambda repressor-like DNA-binding domains"/>
    <property type="match status" value="1"/>
</dbReference>
<dbReference type="PROSITE" id="PS50943">
    <property type="entry name" value="HTH_CROC1"/>
    <property type="match status" value="1"/>
</dbReference>
<accession>A0A2N5DUW4</accession>
<dbReference type="Gene3D" id="1.10.260.40">
    <property type="entry name" value="lambda repressor-like DNA-binding domains"/>
    <property type="match status" value="1"/>
</dbReference>
<dbReference type="AlphaFoldDB" id="A0A2N5DUW4"/>
<dbReference type="GO" id="GO:0003677">
    <property type="term" value="F:DNA binding"/>
    <property type="evidence" value="ECO:0007669"/>
    <property type="project" value="InterPro"/>
</dbReference>
<dbReference type="Proteomes" id="UP000234503">
    <property type="component" value="Unassembled WGS sequence"/>
</dbReference>
<dbReference type="RefSeq" id="WP_101826553.1">
    <property type="nucleotide sequence ID" value="NZ_PJZH01000028.1"/>
</dbReference>
<name>A0A2N5DUW4_9GAMM</name>
<sequence length="127" mass="14605">MKPLNRCEPALAARLDELLKMKGISKAEMARIAGVSPQSVNGWYRRGQISKTSAMRLCSTLGVPLLWLLGEEVEPASGLTSRQQRMLDLFDQLPDLEQENMLQVFERRLKELDDLTESYLQRRKRPF</sequence>
<evidence type="ECO:0000259" key="1">
    <source>
        <dbReference type="PROSITE" id="PS50943"/>
    </source>
</evidence>
<reference evidence="2 3" key="1">
    <citation type="submission" date="2017-12" db="EMBL/GenBank/DDBJ databases">
        <title>Characterization of six clinical isolates of Enterochimera gen. nov., a novel genus of the Yersiniaciae family and the three species Enterochimera arupensis sp. nov., Enterochimera coloradensis sp. nov, and Enterochimera californica sp. nov.</title>
        <authorList>
            <person name="Rossi A."/>
            <person name="Fisher M."/>
        </authorList>
    </citation>
    <scope>NUCLEOTIDE SEQUENCE [LARGE SCALE GENOMIC DNA]</scope>
    <source>
        <strain evidence="3">2016-Iso4</strain>
    </source>
</reference>
<protein>
    <submittedName>
        <fullName evidence="2">Transcriptional regulator</fullName>
    </submittedName>
</protein>
<evidence type="ECO:0000313" key="3">
    <source>
        <dbReference type="Proteomes" id="UP000234503"/>
    </source>
</evidence>
<gene>
    <name evidence="2" type="ORF">CYR32_18105</name>
</gene>